<organism evidence="3 4">
    <name type="scientific">Nicotiana tabacum</name>
    <name type="common">Common tobacco</name>
    <dbReference type="NCBI Taxonomy" id="4097"/>
    <lineage>
        <taxon>Eukaryota</taxon>
        <taxon>Viridiplantae</taxon>
        <taxon>Streptophyta</taxon>
        <taxon>Embryophyta</taxon>
        <taxon>Tracheophyta</taxon>
        <taxon>Spermatophyta</taxon>
        <taxon>Magnoliopsida</taxon>
        <taxon>eudicotyledons</taxon>
        <taxon>Gunneridae</taxon>
        <taxon>Pentapetalae</taxon>
        <taxon>asterids</taxon>
        <taxon>lamiids</taxon>
        <taxon>Solanales</taxon>
        <taxon>Solanaceae</taxon>
        <taxon>Nicotianoideae</taxon>
        <taxon>Nicotianeae</taxon>
        <taxon>Nicotiana</taxon>
    </lineage>
</organism>
<dbReference type="PANTHER" id="PTHR24015:SF1832">
    <property type="entry name" value="OS03G0241800 PROTEIN"/>
    <property type="match status" value="1"/>
</dbReference>
<evidence type="ECO:0000313" key="3">
    <source>
        <dbReference type="Proteomes" id="UP000790787"/>
    </source>
</evidence>
<dbReference type="PaxDb" id="4097-A0A1S3ZTY5"/>
<dbReference type="PANTHER" id="PTHR24015">
    <property type="entry name" value="OS07G0578800 PROTEIN-RELATED"/>
    <property type="match status" value="1"/>
</dbReference>
<dbReference type="InterPro" id="IPR002885">
    <property type="entry name" value="PPR_rpt"/>
</dbReference>
<reference evidence="3" key="1">
    <citation type="journal article" date="2014" name="Nat. Commun.">
        <title>The tobacco genome sequence and its comparison with those of tomato and potato.</title>
        <authorList>
            <person name="Sierro N."/>
            <person name="Battey J.N."/>
            <person name="Ouadi S."/>
            <person name="Bakaher N."/>
            <person name="Bovet L."/>
            <person name="Willig A."/>
            <person name="Goepfert S."/>
            <person name="Peitsch M.C."/>
            <person name="Ivanov N.V."/>
        </authorList>
    </citation>
    <scope>NUCLEOTIDE SEQUENCE [LARGE SCALE GENOMIC DNA]</scope>
</reference>
<dbReference type="FunFam" id="1.25.40.10:FF:000682">
    <property type="entry name" value="Pentatricopeptide repeat-containing protein At3g16610"/>
    <property type="match status" value="1"/>
</dbReference>
<dbReference type="RefSeq" id="XP_016467832.1">
    <property type="nucleotide sequence ID" value="XM_016612346.1"/>
</dbReference>
<dbReference type="InterPro" id="IPR046848">
    <property type="entry name" value="E_motif"/>
</dbReference>
<dbReference type="Gene3D" id="1.25.40.10">
    <property type="entry name" value="Tetratricopeptide repeat domain"/>
    <property type="match status" value="7"/>
</dbReference>
<dbReference type="OrthoDB" id="185373at2759"/>
<dbReference type="InterPro" id="IPR046960">
    <property type="entry name" value="PPR_At4g14850-like_plant"/>
</dbReference>
<dbReference type="FunFam" id="1.25.40.10:FF:000436">
    <property type="entry name" value="Pentatricopeptide repeat-containing protein At5g39350 family"/>
    <property type="match status" value="1"/>
</dbReference>
<dbReference type="SMR" id="A0A1S3ZTY5"/>
<dbReference type="Pfam" id="PF13041">
    <property type="entry name" value="PPR_2"/>
    <property type="match status" value="4"/>
</dbReference>
<name>A0A1S3ZTY5_TOBAC</name>
<dbReference type="NCBIfam" id="TIGR00756">
    <property type="entry name" value="PPR"/>
    <property type="match status" value="9"/>
</dbReference>
<dbReference type="GO" id="GO:0003723">
    <property type="term" value="F:RNA binding"/>
    <property type="evidence" value="ECO:0007669"/>
    <property type="project" value="InterPro"/>
</dbReference>
<comment type="similarity">
    <text evidence="2">Belongs to the PPR family. PCMP-E subfamily.</text>
</comment>
<dbReference type="FunFam" id="1.25.40.10:FF:001093">
    <property type="entry name" value="Pentatricopeptide repeat-containing protein At2g34400"/>
    <property type="match status" value="1"/>
</dbReference>
<gene>
    <name evidence="4" type="primary">LOC107790418</name>
</gene>
<dbReference type="OMA" id="SDIYAQC"/>
<dbReference type="Pfam" id="PF20431">
    <property type="entry name" value="E_motif"/>
    <property type="match status" value="1"/>
</dbReference>
<dbReference type="FunFam" id="1.25.40.10:FF:000073">
    <property type="entry name" value="Pentatricopeptide repeat-containing protein chloroplastic"/>
    <property type="match status" value="1"/>
</dbReference>
<evidence type="ECO:0000256" key="1">
    <source>
        <dbReference type="ARBA" id="ARBA00022737"/>
    </source>
</evidence>
<evidence type="ECO:0000256" key="2">
    <source>
        <dbReference type="ARBA" id="ARBA00061659"/>
    </source>
</evidence>
<dbReference type="FunFam" id="1.25.40.10:FF:000361">
    <property type="entry name" value="Pentatricopeptide repeat-containing protein chloroplastic"/>
    <property type="match status" value="1"/>
</dbReference>
<dbReference type="AlphaFoldDB" id="A0A1S3ZTY5"/>
<keyword evidence="3" id="KW-1185">Reference proteome</keyword>
<sequence length="881" mass="98615">MKLRCCSILVLVRRFHSQELPNTSKILSHQRLLTLLSSCKDLCSLLQLHARLITSGFTFNTSTSTLLINLYSSFQKCAFSRSLFDSLPNPPVIIWNSMIRTYVRVNQHEEALKLYVSMLEKSIQPDKYTFTFVLKACTAMSDFERSILIHEEIVRRNLETDVFIGTGLIYMYSKMGDLESARMVFDQMPDKDVVAWNAMISGLAQSAEPVKAVDLFKDMQFIFRINPNSVTLLNLLPAVCKLMDMRACRCIHAYVYRRAFPVSVHNALIDTYSKCNHPNLAHRIFLELRGKDDVSWGTMMAGFAYNGNFHEVLEMFDSIKKTGLKISKVSAVSALLATGEIGDLGRGKEIHEYAIQEMIDSDIMVATSLMTMYAKCGLLDKARDLFWGINGRDLVAWSAAIAAFSQSGYPQEALSLFRDMQNVYSQPNNVTLVSVIPACAELRAVRLGKSVHCHAVKASIDSDISTGTALVSMYAKCNLFNLALNLFNKMPLVEVVTWNALINGYAQIGDCYNALEMFSRLRLTGLHPDPGTMVGALPACALLGDVRLGGCLHCQIIRYGFESDCHVKNALIDLYAKCGSLTLAEFLFNKNDFSKDEVSWNTMIAGYMHNGLAKIALAAFHSMKFESFRPNVVTIVSILPAVSHLTCLREGMTIHSYIIKSGFQSHKLVGNSLIDMYAKCGQLDLSERIFEEMKNTDTVSWNALLTAYSMHGEGDRALSVFSLMENRDIEVDAISFLSVLSACRHAGLVEEGRKIFHHMRDKYHIEPDVEHYACMVDLLGRAGLFYEIMDLLKTMPMEPDGGVWGALLDASRMHSNIELAEVALKHLVKLEQGNPAHYVVLSSLYSQSGRWNDAGHTRVKMNETGLRKTPGCSWVEVKRGI</sequence>
<dbReference type="GeneID" id="107790418"/>
<dbReference type="KEGG" id="nta:107790418"/>
<protein>
    <submittedName>
        <fullName evidence="4">Pentatricopeptide repeat-containing protein At2g39620-like</fullName>
    </submittedName>
</protein>
<proteinExistence type="inferred from homology"/>
<keyword evidence="1" id="KW-0677">Repeat</keyword>
<dbReference type="PROSITE" id="PS51375">
    <property type="entry name" value="PPR"/>
    <property type="match status" value="7"/>
</dbReference>
<dbReference type="InterPro" id="IPR011990">
    <property type="entry name" value="TPR-like_helical_dom_sf"/>
</dbReference>
<accession>A0A1S3ZTY5</accession>
<reference evidence="4" key="2">
    <citation type="submission" date="2025-08" db="UniProtKB">
        <authorList>
            <consortium name="RefSeq"/>
        </authorList>
    </citation>
    <scope>IDENTIFICATION</scope>
</reference>
<dbReference type="GO" id="GO:0009451">
    <property type="term" value="P:RNA modification"/>
    <property type="evidence" value="ECO:0007669"/>
    <property type="project" value="InterPro"/>
</dbReference>
<dbReference type="Pfam" id="PF01535">
    <property type="entry name" value="PPR"/>
    <property type="match status" value="8"/>
</dbReference>
<dbReference type="Proteomes" id="UP000790787">
    <property type="component" value="Chromosome 7"/>
</dbReference>
<evidence type="ECO:0000313" key="4">
    <source>
        <dbReference type="RefSeq" id="XP_016467832.1"/>
    </source>
</evidence>